<feature type="transmembrane region" description="Helical" evidence="1">
    <location>
        <begin position="69"/>
        <end position="95"/>
    </location>
</feature>
<keyword evidence="1" id="KW-1133">Transmembrane helix</keyword>
<name>A0A0A0BYI3_9CELL</name>
<sequence>MSKVDPWSVMKLSFLLSVAMGIMIVVATAVVWTTLDGLGVFTSVNDTIAEITGSPEFFNLLEYAAFDRVISLAMIIAIIDMVLIMALATIGAFLYNIVASLVGGLHLTLTDD</sequence>
<evidence type="ECO:0000313" key="4">
    <source>
        <dbReference type="Proteomes" id="UP000054314"/>
    </source>
</evidence>
<dbReference type="InterPro" id="IPR021949">
    <property type="entry name" value="DUF3566_TM"/>
</dbReference>
<keyword evidence="1" id="KW-0812">Transmembrane</keyword>
<gene>
    <name evidence="3" type="ORF">N869_16635</name>
</gene>
<dbReference type="EMBL" id="AXCZ01000073">
    <property type="protein sequence ID" value="KGM13030.1"/>
    <property type="molecule type" value="Genomic_DNA"/>
</dbReference>
<feature type="transmembrane region" description="Helical" evidence="1">
    <location>
        <begin position="12"/>
        <end position="35"/>
    </location>
</feature>
<comment type="caution">
    <text evidence="3">The sequence shown here is derived from an EMBL/GenBank/DDBJ whole genome shotgun (WGS) entry which is preliminary data.</text>
</comment>
<evidence type="ECO:0000259" key="2">
    <source>
        <dbReference type="Pfam" id="PF12089"/>
    </source>
</evidence>
<dbReference type="AlphaFoldDB" id="A0A0A0BYI3"/>
<evidence type="ECO:0000313" key="3">
    <source>
        <dbReference type="EMBL" id="KGM13030.1"/>
    </source>
</evidence>
<reference evidence="3 4" key="1">
    <citation type="submission" date="2013-08" db="EMBL/GenBank/DDBJ databases">
        <title>Genome sequencing of Cellulomonas bogoriensis 69B4.</title>
        <authorList>
            <person name="Chen F."/>
            <person name="Li Y."/>
            <person name="Wang G."/>
        </authorList>
    </citation>
    <scope>NUCLEOTIDE SEQUENCE [LARGE SCALE GENOMIC DNA]</scope>
    <source>
        <strain evidence="3 4">69B4</strain>
    </source>
</reference>
<evidence type="ECO:0000256" key="1">
    <source>
        <dbReference type="SAM" id="Phobius"/>
    </source>
</evidence>
<keyword evidence="1" id="KW-0472">Membrane</keyword>
<organism evidence="3 4">
    <name type="scientific">Cellulomonas bogoriensis 69B4 = DSM 16987</name>
    <dbReference type="NCBI Taxonomy" id="1386082"/>
    <lineage>
        <taxon>Bacteria</taxon>
        <taxon>Bacillati</taxon>
        <taxon>Actinomycetota</taxon>
        <taxon>Actinomycetes</taxon>
        <taxon>Micrococcales</taxon>
        <taxon>Cellulomonadaceae</taxon>
        <taxon>Cellulomonas</taxon>
    </lineage>
</organism>
<feature type="domain" description="DUF3566" evidence="2">
    <location>
        <begin position="2"/>
        <end position="111"/>
    </location>
</feature>
<protein>
    <submittedName>
        <fullName evidence="3">Membrane protein</fullName>
    </submittedName>
</protein>
<dbReference type="Proteomes" id="UP000054314">
    <property type="component" value="Unassembled WGS sequence"/>
</dbReference>
<keyword evidence="4" id="KW-1185">Reference proteome</keyword>
<proteinExistence type="predicted"/>
<dbReference type="Pfam" id="PF12089">
    <property type="entry name" value="DUF3566"/>
    <property type="match status" value="1"/>
</dbReference>
<accession>A0A0A0BYI3</accession>